<dbReference type="Proteomes" id="UP001164743">
    <property type="component" value="Chromosome 3A"/>
</dbReference>
<dbReference type="GeneID" id="77807963"/>
<protein>
    <submittedName>
        <fullName evidence="2">Uncharacterized protein</fullName>
    </submittedName>
</protein>
<evidence type="ECO:0000313" key="2">
    <source>
        <dbReference type="EMBL" id="WAQ82766.1"/>
    </source>
</evidence>
<evidence type="ECO:0000313" key="3">
    <source>
        <dbReference type="Proteomes" id="UP001164743"/>
    </source>
</evidence>
<name>A0ABY7CF45_9BASI</name>
<accession>A0ABY7CF45</accession>
<feature type="compositionally biased region" description="Polar residues" evidence="1">
    <location>
        <begin position="173"/>
        <end position="186"/>
    </location>
</feature>
<sequence>MLVSMFSKNAFFSIGQNFYLILIILSIGGNLLHALHIQQPSKLHHTPRLHVRRELPEFRQALDFTNRKARSRKDQCGPIGCLECLSLRAISTKTRKHPNLTDEERRIPLHQPLPTAGLLIGGHELLNTKSKGLNSPATPKKLNGFRRIPLLPCSSKDGSDLHNDPLAQEITALPNQPAGTGTSIKSINKGENHLAQPVLPFPE</sequence>
<gene>
    <name evidence="2" type="ORF">PtA15_3A130</name>
</gene>
<keyword evidence="3" id="KW-1185">Reference proteome</keyword>
<organism evidence="2 3">
    <name type="scientific">Puccinia triticina</name>
    <dbReference type="NCBI Taxonomy" id="208348"/>
    <lineage>
        <taxon>Eukaryota</taxon>
        <taxon>Fungi</taxon>
        <taxon>Dikarya</taxon>
        <taxon>Basidiomycota</taxon>
        <taxon>Pucciniomycotina</taxon>
        <taxon>Pucciniomycetes</taxon>
        <taxon>Pucciniales</taxon>
        <taxon>Pucciniaceae</taxon>
        <taxon>Puccinia</taxon>
    </lineage>
</organism>
<proteinExistence type="predicted"/>
<reference evidence="2" key="1">
    <citation type="submission" date="2022-10" db="EMBL/GenBank/DDBJ databases">
        <title>Puccinia triticina Genome sequencing and assembly.</title>
        <authorList>
            <person name="Li C."/>
        </authorList>
    </citation>
    <scope>NUCLEOTIDE SEQUENCE</scope>
    <source>
        <strain evidence="2">Pt15</strain>
    </source>
</reference>
<dbReference type="RefSeq" id="XP_053018321.1">
    <property type="nucleotide sequence ID" value="XM_053167068.1"/>
</dbReference>
<feature type="region of interest" description="Disordered" evidence="1">
    <location>
        <begin position="171"/>
        <end position="203"/>
    </location>
</feature>
<evidence type="ECO:0000256" key="1">
    <source>
        <dbReference type="SAM" id="MobiDB-lite"/>
    </source>
</evidence>
<dbReference type="EMBL" id="CP110423">
    <property type="protein sequence ID" value="WAQ82766.1"/>
    <property type="molecule type" value="Genomic_DNA"/>
</dbReference>